<dbReference type="Pfam" id="PF01590">
    <property type="entry name" value="GAF"/>
    <property type="match status" value="1"/>
</dbReference>
<dbReference type="SMART" id="SM00065">
    <property type="entry name" value="GAF"/>
    <property type="match status" value="1"/>
</dbReference>
<organism evidence="2 3">
    <name type="scientific">Deinococcus depolymerans</name>
    <dbReference type="NCBI Taxonomy" id="392408"/>
    <lineage>
        <taxon>Bacteria</taxon>
        <taxon>Thermotogati</taxon>
        <taxon>Deinococcota</taxon>
        <taxon>Deinococci</taxon>
        <taxon>Deinococcales</taxon>
        <taxon>Deinococcaceae</taxon>
        <taxon>Deinococcus</taxon>
    </lineage>
</organism>
<dbReference type="EMBL" id="BAAADB010000021">
    <property type="protein sequence ID" value="GAA0514655.1"/>
    <property type="molecule type" value="Genomic_DNA"/>
</dbReference>
<dbReference type="PANTHER" id="PTHR43102:SF2">
    <property type="entry name" value="GAF DOMAIN-CONTAINING PROTEIN"/>
    <property type="match status" value="1"/>
</dbReference>
<gene>
    <name evidence="2" type="ORF">GCM10008937_22960</name>
</gene>
<dbReference type="Gene3D" id="3.30.450.40">
    <property type="match status" value="2"/>
</dbReference>
<keyword evidence="3" id="KW-1185">Reference proteome</keyword>
<name>A0ABP3MAP6_9DEIO</name>
<dbReference type="SMART" id="SM00267">
    <property type="entry name" value="GGDEF"/>
    <property type="match status" value="1"/>
</dbReference>
<sequence>MSQEANAEQQRLAALARYAVLDTLPEHAFDRVTHLAARLFGAPIALISLVDQDRQWFKACLGLDTRQTDRSLSFCAHTILGDGVMVILDAWQDPRFARNGLVTGSPFIRFYAGAPLVTPDGFKLGSLCVIDTQPRAAFSAEDRASLADLAGIVVSELELRFAKRELETEVQGRAQMMNFLRETQAVNEALLGVSTLAQLELPPQDTAAFAIELVAQAAQVDWAALAAVDAGGSRALNMWNVTPAGQAFSELMPQHLPPGEGVVWTVARSGEARYEQHYASVSGASASVVQAGAQAVAWLPLGEFGGRSFVVLFALLRPQASWSARQRELFEAAASVMRQAMNMREITRQAETSARTDPLTGLGNRRSFLEDAGLPGGCLVAVDVDGLKRVNDSQGHAAGDELLRVFGRALRALGPERGAAYRIGGDEFALLLPGGGSDALVSGWVGGAVTAVHAAGFSDVDASFGVARWPDEVTDHAAALQLADTRLYHRKRERSPSR</sequence>
<feature type="domain" description="GGDEF" evidence="1">
    <location>
        <begin position="375"/>
        <end position="498"/>
    </location>
</feature>
<dbReference type="SUPFAM" id="SSF55073">
    <property type="entry name" value="Nucleotide cyclase"/>
    <property type="match status" value="1"/>
</dbReference>
<dbReference type="NCBIfam" id="TIGR00254">
    <property type="entry name" value="GGDEF"/>
    <property type="match status" value="1"/>
</dbReference>
<evidence type="ECO:0000259" key="1">
    <source>
        <dbReference type="PROSITE" id="PS50887"/>
    </source>
</evidence>
<dbReference type="PROSITE" id="PS50887">
    <property type="entry name" value="GGDEF"/>
    <property type="match status" value="1"/>
</dbReference>
<dbReference type="Pfam" id="PF00990">
    <property type="entry name" value="GGDEF"/>
    <property type="match status" value="1"/>
</dbReference>
<dbReference type="InterPro" id="IPR043128">
    <property type="entry name" value="Rev_trsase/Diguanyl_cyclase"/>
</dbReference>
<comment type="caution">
    <text evidence="2">The sequence shown here is derived from an EMBL/GenBank/DDBJ whole genome shotgun (WGS) entry which is preliminary data.</text>
</comment>
<accession>A0ABP3MAP6</accession>
<dbReference type="InterPro" id="IPR003018">
    <property type="entry name" value="GAF"/>
</dbReference>
<dbReference type="InterPro" id="IPR000160">
    <property type="entry name" value="GGDEF_dom"/>
</dbReference>
<dbReference type="InterPro" id="IPR029016">
    <property type="entry name" value="GAF-like_dom_sf"/>
</dbReference>
<dbReference type="InterPro" id="IPR029787">
    <property type="entry name" value="Nucleotide_cyclase"/>
</dbReference>
<dbReference type="CDD" id="cd01949">
    <property type="entry name" value="GGDEF"/>
    <property type="match status" value="1"/>
</dbReference>
<reference evidence="3" key="1">
    <citation type="journal article" date="2019" name="Int. J. Syst. Evol. Microbiol.">
        <title>The Global Catalogue of Microorganisms (GCM) 10K type strain sequencing project: providing services to taxonomists for standard genome sequencing and annotation.</title>
        <authorList>
            <consortium name="The Broad Institute Genomics Platform"/>
            <consortium name="The Broad Institute Genome Sequencing Center for Infectious Disease"/>
            <person name="Wu L."/>
            <person name="Ma J."/>
        </authorList>
    </citation>
    <scope>NUCLEOTIDE SEQUENCE [LARGE SCALE GENOMIC DNA]</scope>
    <source>
        <strain evidence="3">JCM 14368</strain>
    </source>
</reference>
<dbReference type="RefSeq" id="WP_343758941.1">
    <property type="nucleotide sequence ID" value="NZ_BAAADB010000021.1"/>
</dbReference>
<dbReference type="Proteomes" id="UP001500191">
    <property type="component" value="Unassembled WGS sequence"/>
</dbReference>
<proteinExistence type="predicted"/>
<dbReference type="PANTHER" id="PTHR43102">
    <property type="entry name" value="SLR1143 PROTEIN"/>
    <property type="match status" value="1"/>
</dbReference>
<dbReference type="Gene3D" id="3.30.70.270">
    <property type="match status" value="1"/>
</dbReference>
<evidence type="ECO:0000313" key="3">
    <source>
        <dbReference type="Proteomes" id="UP001500191"/>
    </source>
</evidence>
<protein>
    <submittedName>
        <fullName evidence="2">Sensor domain-containing diguanylate cyclase</fullName>
    </submittedName>
</protein>
<evidence type="ECO:0000313" key="2">
    <source>
        <dbReference type="EMBL" id="GAA0514655.1"/>
    </source>
</evidence>
<dbReference type="SUPFAM" id="SSF55781">
    <property type="entry name" value="GAF domain-like"/>
    <property type="match status" value="2"/>
</dbReference>